<evidence type="ECO:0000256" key="3">
    <source>
        <dbReference type="ARBA" id="ARBA00023242"/>
    </source>
</evidence>
<dbReference type="PANTHER" id="PTHR23196">
    <property type="entry name" value="PAX TRANSCRIPTION ACTIVATION DOMAIN INTERACTING PROTEIN"/>
    <property type="match status" value="1"/>
</dbReference>
<sequence>MEAHKHNNGNNIQNLEPCRGEKTTNVAFRKSLSHPKQKRTPTAMVQSKLTAVTQTAADHEVPSEVPRQSKKRRVFVRSVSDLLKYAKREPSSGRSTSMLSSIIGKSLAGSPILSSSVRVDSRTSSGSVQRMKDFPHVENSSKSPENKAEGSNTVLKTPPKVFNDLSPTFSPVNPSKASSRSFSKTSVAKELLKLDPENALSNQRRKDSRRRKDMEGFSILFSHHLDEDVITCQKKVTVFLCSTFYSKTAFKQGNHDDEICLQGKRVFITPKVKPSREVVISFGQSIIWEGVSVFNSELLLNGIIIQKLEYERFITDLELAKPESKKQQAQQARAPRDPISPSPSALMKISVHAALSKNLNIAAMAARDEAGCFQGASVVVFKGKSDPEMRRHWHADKGCASQLI</sequence>
<keyword evidence="3" id="KW-0539">Nucleus</keyword>
<name>A0AAV5C926_ELECO</name>
<dbReference type="Proteomes" id="UP001054889">
    <property type="component" value="Unassembled WGS sequence"/>
</dbReference>
<reference evidence="5" key="1">
    <citation type="journal article" date="2018" name="DNA Res.">
        <title>Multiple hybrid de novo genome assembly of finger millet, an orphan allotetraploid crop.</title>
        <authorList>
            <person name="Hatakeyama M."/>
            <person name="Aluri S."/>
            <person name="Balachadran M.T."/>
            <person name="Sivarajan S.R."/>
            <person name="Patrignani A."/>
            <person name="Gruter S."/>
            <person name="Poveda L."/>
            <person name="Shimizu-Inatsugi R."/>
            <person name="Baeten J."/>
            <person name="Francoijs K.J."/>
            <person name="Nataraja K.N."/>
            <person name="Reddy Y.A.N."/>
            <person name="Phadnis S."/>
            <person name="Ravikumar R.L."/>
            <person name="Schlapbach R."/>
            <person name="Sreeman S.M."/>
            <person name="Shimizu K.K."/>
        </authorList>
    </citation>
    <scope>NUCLEOTIDE SEQUENCE</scope>
</reference>
<dbReference type="GO" id="GO:0006974">
    <property type="term" value="P:DNA damage response"/>
    <property type="evidence" value="ECO:0007669"/>
    <property type="project" value="UniProtKB-KW"/>
</dbReference>
<feature type="region of interest" description="Disordered" evidence="4">
    <location>
        <begin position="113"/>
        <end position="160"/>
    </location>
</feature>
<proteinExistence type="predicted"/>
<dbReference type="InterPro" id="IPR051579">
    <property type="entry name" value="DDR_Transcriptional_Reg"/>
</dbReference>
<reference evidence="5" key="2">
    <citation type="submission" date="2021-12" db="EMBL/GenBank/DDBJ databases">
        <title>Resequencing data analysis of finger millet.</title>
        <authorList>
            <person name="Hatakeyama M."/>
            <person name="Aluri S."/>
            <person name="Balachadran M.T."/>
            <person name="Sivarajan S.R."/>
            <person name="Poveda L."/>
            <person name="Shimizu-Inatsugi R."/>
            <person name="Schlapbach R."/>
            <person name="Sreeman S.M."/>
            <person name="Shimizu K.K."/>
        </authorList>
    </citation>
    <scope>NUCLEOTIDE SEQUENCE</scope>
</reference>
<dbReference type="AlphaFoldDB" id="A0AAV5C926"/>
<dbReference type="EMBL" id="BQKI01000005">
    <property type="protein sequence ID" value="GJM94588.1"/>
    <property type="molecule type" value="Genomic_DNA"/>
</dbReference>
<keyword evidence="6" id="KW-1185">Reference proteome</keyword>
<keyword evidence="2" id="KW-0227">DNA damage</keyword>
<evidence type="ECO:0000256" key="1">
    <source>
        <dbReference type="ARBA" id="ARBA00004123"/>
    </source>
</evidence>
<comment type="subcellular location">
    <subcellularLocation>
        <location evidence="1">Nucleus</location>
    </subcellularLocation>
</comment>
<evidence type="ECO:0000313" key="6">
    <source>
        <dbReference type="Proteomes" id="UP001054889"/>
    </source>
</evidence>
<evidence type="ECO:0000313" key="5">
    <source>
        <dbReference type="EMBL" id="GJM94588.1"/>
    </source>
</evidence>
<comment type="caution">
    <text evidence="5">The sequence shown here is derived from an EMBL/GenBank/DDBJ whole genome shotgun (WGS) entry which is preliminary data.</text>
</comment>
<accession>A0AAV5C926</accession>
<organism evidence="5 6">
    <name type="scientific">Eleusine coracana subsp. coracana</name>
    <dbReference type="NCBI Taxonomy" id="191504"/>
    <lineage>
        <taxon>Eukaryota</taxon>
        <taxon>Viridiplantae</taxon>
        <taxon>Streptophyta</taxon>
        <taxon>Embryophyta</taxon>
        <taxon>Tracheophyta</taxon>
        <taxon>Spermatophyta</taxon>
        <taxon>Magnoliopsida</taxon>
        <taxon>Liliopsida</taxon>
        <taxon>Poales</taxon>
        <taxon>Poaceae</taxon>
        <taxon>PACMAD clade</taxon>
        <taxon>Chloridoideae</taxon>
        <taxon>Cynodonteae</taxon>
        <taxon>Eleusininae</taxon>
        <taxon>Eleusine</taxon>
    </lineage>
</organism>
<feature type="region of interest" description="Disordered" evidence="4">
    <location>
        <begin position="1"/>
        <end position="24"/>
    </location>
</feature>
<protein>
    <submittedName>
        <fullName evidence="5">Uncharacterized protein</fullName>
    </submittedName>
</protein>
<dbReference type="GO" id="GO:0005634">
    <property type="term" value="C:nucleus"/>
    <property type="evidence" value="ECO:0007669"/>
    <property type="project" value="UniProtKB-SubCell"/>
</dbReference>
<feature type="compositionally biased region" description="Low complexity" evidence="4">
    <location>
        <begin position="114"/>
        <end position="128"/>
    </location>
</feature>
<feature type="compositionally biased region" description="Polar residues" evidence="4">
    <location>
        <begin position="138"/>
        <end position="155"/>
    </location>
</feature>
<gene>
    <name evidence="5" type="primary">ga11248</name>
    <name evidence="5" type="ORF">PR202_ga11248</name>
</gene>
<evidence type="ECO:0000256" key="4">
    <source>
        <dbReference type="SAM" id="MobiDB-lite"/>
    </source>
</evidence>
<dbReference type="PANTHER" id="PTHR23196:SF1">
    <property type="entry name" value="PAX-INTERACTING PROTEIN 1"/>
    <property type="match status" value="1"/>
</dbReference>
<evidence type="ECO:0000256" key="2">
    <source>
        <dbReference type="ARBA" id="ARBA00022763"/>
    </source>
</evidence>